<feature type="coiled-coil region" evidence="1">
    <location>
        <begin position="10"/>
        <end position="37"/>
    </location>
</feature>
<proteinExistence type="predicted"/>
<protein>
    <submittedName>
        <fullName evidence="2">Uncharacterized protein</fullName>
    </submittedName>
</protein>
<dbReference type="EMBL" id="WIUZ02000002">
    <property type="protein sequence ID" value="KAF9790652.1"/>
    <property type="molecule type" value="Genomic_DNA"/>
</dbReference>
<feature type="non-terminal residue" evidence="2">
    <location>
        <position position="128"/>
    </location>
</feature>
<dbReference type="OrthoDB" id="2681654at2759"/>
<reference evidence="2" key="1">
    <citation type="journal article" date="2020" name="Nat. Commun.">
        <title>Large-scale genome sequencing of mycorrhizal fungi provides insights into the early evolution of symbiotic traits.</title>
        <authorList>
            <person name="Miyauchi S."/>
            <person name="Kiss E."/>
            <person name="Kuo A."/>
            <person name="Drula E."/>
            <person name="Kohler A."/>
            <person name="Sanchez-Garcia M."/>
            <person name="Morin E."/>
            <person name="Andreopoulos B."/>
            <person name="Barry K.W."/>
            <person name="Bonito G."/>
            <person name="Buee M."/>
            <person name="Carver A."/>
            <person name="Chen C."/>
            <person name="Cichocki N."/>
            <person name="Clum A."/>
            <person name="Culley D."/>
            <person name="Crous P.W."/>
            <person name="Fauchery L."/>
            <person name="Girlanda M."/>
            <person name="Hayes R.D."/>
            <person name="Keri Z."/>
            <person name="LaButti K."/>
            <person name="Lipzen A."/>
            <person name="Lombard V."/>
            <person name="Magnuson J."/>
            <person name="Maillard F."/>
            <person name="Murat C."/>
            <person name="Nolan M."/>
            <person name="Ohm R.A."/>
            <person name="Pangilinan J."/>
            <person name="Pereira M.F."/>
            <person name="Perotto S."/>
            <person name="Peter M."/>
            <person name="Pfister S."/>
            <person name="Riley R."/>
            <person name="Sitrit Y."/>
            <person name="Stielow J.B."/>
            <person name="Szollosi G."/>
            <person name="Zifcakova L."/>
            <person name="Stursova M."/>
            <person name="Spatafora J.W."/>
            <person name="Tedersoo L."/>
            <person name="Vaario L.M."/>
            <person name="Yamada A."/>
            <person name="Yan M."/>
            <person name="Wang P."/>
            <person name="Xu J."/>
            <person name="Bruns T."/>
            <person name="Baldrian P."/>
            <person name="Vilgalys R."/>
            <person name="Dunand C."/>
            <person name="Henrissat B."/>
            <person name="Grigoriev I.V."/>
            <person name="Hibbett D."/>
            <person name="Nagy L.G."/>
            <person name="Martin F.M."/>
        </authorList>
    </citation>
    <scope>NUCLEOTIDE SEQUENCE</scope>
    <source>
        <strain evidence="2">UH-Tt-Lm1</strain>
    </source>
</reference>
<reference evidence="2" key="2">
    <citation type="submission" date="2020-11" db="EMBL/GenBank/DDBJ databases">
        <authorList>
            <consortium name="DOE Joint Genome Institute"/>
            <person name="Kuo A."/>
            <person name="Miyauchi S."/>
            <person name="Kiss E."/>
            <person name="Drula E."/>
            <person name="Kohler A."/>
            <person name="Sanchez-Garcia M."/>
            <person name="Andreopoulos B."/>
            <person name="Barry K.W."/>
            <person name="Bonito G."/>
            <person name="Buee M."/>
            <person name="Carver A."/>
            <person name="Chen C."/>
            <person name="Cichocki N."/>
            <person name="Clum A."/>
            <person name="Culley D."/>
            <person name="Crous P.W."/>
            <person name="Fauchery L."/>
            <person name="Girlanda M."/>
            <person name="Hayes R."/>
            <person name="Keri Z."/>
            <person name="Labutti K."/>
            <person name="Lipzen A."/>
            <person name="Lombard V."/>
            <person name="Magnuson J."/>
            <person name="Maillard F."/>
            <person name="Morin E."/>
            <person name="Murat C."/>
            <person name="Nolan M."/>
            <person name="Ohm R."/>
            <person name="Pangilinan J."/>
            <person name="Pereira M."/>
            <person name="Perotto S."/>
            <person name="Peter M."/>
            <person name="Riley R."/>
            <person name="Sitrit Y."/>
            <person name="Stielow B."/>
            <person name="Szollosi G."/>
            <person name="Zifcakova L."/>
            <person name="Stursova M."/>
            <person name="Spatafora J.W."/>
            <person name="Tedersoo L."/>
            <person name="Vaario L.-M."/>
            <person name="Yamada A."/>
            <person name="Yan M."/>
            <person name="Wang P."/>
            <person name="Xu J."/>
            <person name="Bruns T."/>
            <person name="Baldrian P."/>
            <person name="Vilgalys R."/>
            <person name="Henrissat B."/>
            <person name="Grigoriev I.V."/>
            <person name="Hibbett D."/>
            <person name="Nagy L.G."/>
            <person name="Martin F.M."/>
        </authorList>
    </citation>
    <scope>NUCLEOTIDE SEQUENCE</scope>
    <source>
        <strain evidence="2">UH-Tt-Lm1</strain>
    </source>
</reference>
<organism evidence="2 3">
    <name type="scientific">Thelephora terrestris</name>
    <dbReference type="NCBI Taxonomy" id="56493"/>
    <lineage>
        <taxon>Eukaryota</taxon>
        <taxon>Fungi</taxon>
        <taxon>Dikarya</taxon>
        <taxon>Basidiomycota</taxon>
        <taxon>Agaricomycotina</taxon>
        <taxon>Agaricomycetes</taxon>
        <taxon>Thelephorales</taxon>
        <taxon>Thelephoraceae</taxon>
        <taxon>Thelephora</taxon>
    </lineage>
</organism>
<dbReference type="Proteomes" id="UP000736335">
    <property type="component" value="Unassembled WGS sequence"/>
</dbReference>
<evidence type="ECO:0000313" key="2">
    <source>
        <dbReference type="EMBL" id="KAF9790652.1"/>
    </source>
</evidence>
<keyword evidence="1" id="KW-0175">Coiled coil</keyword>
<feature type="non-terminal residue" evidence="2">
    <location>
        <position position="1"/>
    </location>
</feature>
<evidence type="ECO:0000256" key="1">
    <source>
        <dbReference type="SAM" id="Coils"/>
    </source>
</evidence>
<name>A0A9P6HM80_9AGAM</name>
<keyword evidence="3" id="KW-1185">Reference proteome</keyword>
<accession>A0A9P6HM80</accession>
<sequence length="128" mass="14997">AMDARQQAHINELTEKLRTAEHTCKKLREELTQVQAQMKAERVGLYDQRLTEAQAWKTGTELTRVSYQASQARLLLLLDMERRNVLSGEDAVRREKVAKIQRDYRLALFQQKESDLELRVIDLQETLE</sequence>
<dbReference type="AlphaFoldDB" id="A0A9P6HM80"/>
<gene>
    <name evidence="2" type="ORF">BJ322DRAFT_980759</name>
</gene>
<comment type="caution">
    <text evidence="2">The sequence shown here is derived from an EMBL/GenBank/DDBJ whole genome shotgun (WGS) entry which is preliminary data.</text>
</comment>
<evidence type="ECO:0000313" key="3">
    <source>
        <dbReference type="Proteomes" id="UP000736335"/>
    </source>
</evidence>